<dbReference type="InterPro" id="IPR007110">
    <property type="entry name" value="Ig-like_dom"/>
</dbReference>
<dbReference type="GO" id="GO:0001817">
    <property type="term" value="P:regulation of cytokine production"/>
    <property type="evidence" value="ECO:0007669"/>
    <property type="project" value="TreeGrafter"/>
</dbReference>
<dbReference type="SMART" id="SM00409">
    <property type="entry name" value="IG"/>
    <property type="match status" value="2"/>
</dbReference>
<dbReference type="InterPro" id="IPR003599">
    <property type="entry name" value="Ig_sub"/>
</dbReference>
<evidence type="ECO:0000313" key="6">
    <source>
        <dbReference type="EMBL" id="KAK2863535.1"/>
    </source>
</evidence>
<evidence type="ECO:0000256" key="1">
    <source>
        <dbReference type="ARBA" id="ARBA00004370"/>
    </source>
</evidence>
<feature type="domain" description="Ig-like" evidence="5">
    <location>
        <begin position="19"/>
        <end position="121"/>
    </location>
</feature>
<evidence type="ECO:0000256" key="3">
    <source>
        <dbReference type="ARBA" id="ARBA00023319"/>
    </source>
</evidence>
<keyword evidence="3" id="KW-0393">Immunoglobulin domain</keyword>
<gene>
    <name evidence="6" type="ORF">Q5P01_003068</name>
</gene>
<keyword evidence="2" id="KW-0472">Membrane</keyword>
<keyword evidence="4" id="KW-0732">Signal</keyword>
<dbReference type="InterPro" id="IPR013783">
    <property type="entry name" value="Ig-like_fold"/>
</dbReference>
<dbReference type="EMBL" id="JAUPFM010000001">
    <property type="protein sequence ID" value="KAK2863535.1"/>
    <property type="molecule type" value="Genomic_DNA"/>
</dbReference>
<comment type="caution">
    <text evidence="6">The sequence shown here is derived from an EMBL/GenBank/DDBJ whole genome shotgun (WGS) entry which is preliminary data.</text>
</comment>
<keyword evidence="7" id="KW-1185">Reference proteome</keyword>
<comment type="subcellular location">
    <subcellularLocation>
        <location evidence="1">Membrane</location>
    </subcellularLocation>
</comment>
<dbReference type="GO" id="GO:0005102">
    <property type="term" value="F:signaling receptor binding"/>
    <property type="evidence" value="ECO:0007669"/>
    <property type="project" value="TreeGrafter"/>
</dbReference>
<evidence type="ECO:0000259" key="5">
    <source>
        <dbReference type="PROSITE" id="PS50835"/>
    </source>
</evidence>
<feature type="chain" id="PRO_5041637361" description="Ig-like domain-containing protein" evidence="4">
    <location>
        <begin position="18"/>
        <end position="250"/>
    </location>
</feature>
<dbReference type="GO" id="GO:0009897">
    <property type="term" value="C:external side of plasma membrane"/>
    <property type="evidence" value="ECO:0007669"/>
    <property type="project" value="TreeGrafter"/>
</dbReference>
<dbReference type="PANTHER" id="PTHR24100">
    <property type="entry name" value="BUTYROPHILIN"/>
    <property type="match status" value="1"/>
</dbReference>
<dbReference type="PROSITE" id="PS50835">
    <property type="entry name" value="IG_LIKE"/>
    <property type="match status" value="2"/>
</dbReference>
<reference evidence="6" key="1">
    <citation type="submission" date="2023-07" db="EMBL/GenBank/DDBJ databases">
        <title>Chromosome-level Genome Assembly of Striped Snakehead (Channa striata).</title>
        <authorList>
            <person name="Liu H."/>
        </authorList>
    </citation>
    <scope>NUCLEOTIDE SEQUENCE</scope>
    <source>
        <strain evidence="6">Gz</strain>
        <tissue evidence="6">Muscle</tissue>
    </source>
</reference>
<evidence type="ECO:0000256" key="2">
    <source>
        <dbReference type="ARBA" id="ARBA00023136"/>
    </source>
</evidence>
<dbReference type="InterPro" id="IPR013106">
    <property type="entry name" value="Ig_V-set"/>
</dbReference>
<dbReference type="AlphaFoldDB" id="A0AA88NS97"/>
<accession>A0AA88NS97</accession>
<proteinExistence type="predicted"/>
<feature type="signal peptide" evidence="4">
    <location>
        <begin position="1"/>
        <end position="17"/>
    </location>
</feature>
<dbReference type="Gene3D" id="2.60.40.10">
    <property type="entry name" value="Immunoglobulins"/>
    <property type="match status" value="2"/>
</dbReference>
<protein>
    <recommendedName>
        <fullName evidence="5">Ig-like domain-containing protein</fullName>
    </recommendedName>
</protein>
<dbReference type="InterPro" id="IPR036179">
    <property type="entry name" value="Ig-like_dom_sf"/>
</dbReference>
<name>A0AA88NS97_CHASR</name>
<organism evidence="6 7">
    <name type="scientific">Channa striata</name>
    <name type="common">Snakehead murrel</name>
    <name type="synonym">Ophicephalus striatus</name>
    <dbReference type="NCBI Taxonomy" id="64152"/>
    <lineage>
        <taxon>Eukaryota</taxon>
        <taxon>Metazoa</taxon>
        <taxon>Chordata</taxon>
        <taxon>Craniata</taxon>
        <taxon>Vertebrata</taxon>
        <taxon>Euteleostomi</taxon>
        <taxon>Actinopterygii</taxon>
        <taxon>Neopterygii</taxon>
        <taxon>Teleostei</taxon>
        <taxon>Neoteleostei</taxon>
        <taxon>Acanthomorphata</taxon>
        <taxon>Anabantaria</taxon>
        <taxon>Anabantiformes</taxon>
        <taxon>Channoidei</taxon>
        <taxon>Channidae</taxon>
        <taxon>Channa</taxon>
    </lineage>
</organism>
<evidence type="ECO:0000313" key="7">
    <source>
        <dbReference type="Proteomes" id="UP001187415"/>
    </source>
</evidence>
<evidence type="ECO:0000256" key="4">
    <source>
        <dbReference type="SAM" id="SignalP"/>
    </source>
</evidence>
<dbReference type="InterPro" id="IPR050504">
    <property type="entry name" value="IgSF_BTN/MOG"/>
</dbReference>
<dbReference type="SMART" id="SM00406">
    <property type="entry name" value="IGv"/>
    <property type="match status" value="1"/>
</dbReference>
<dbReference type="GO" id="GO:0050852">
    <property type="term" value="P:T cell receptor signaling pathway"/>
    <property type="evidence" value="ECO:0007669"/>
    <property type="project" value="TreeGrafter"/>
</dbReference>
<feature type="domain" description="Ig-like" evidence="5">
    <location>
        <begin position="134"/>
        <end position="227"/>
    </location>
</feature>
<dbReference type="SUPFAM" id="SSF48726">
    <property type="entry name" value="Immunoglobulin"/>
    <property type="match status" value="2"/>
</dbReference>
<dbReference type="Pfam" id="PF07686">
    <property type="entry name" value="V-set"/>
    <property type="match status" value="1"/>
</dbReference>
<sequence length="250" mass="28329">MFVAFVILTHVFQPGLGVEVREGAGSVVLPCWTSSVPMNPTVVWRHEKLSPSTVHRRQTMGDVLKDQNLLYRGRTSMETDSLTTGDFSLTLRKPVRSDSGNYSCIVTAFGNERRLEDVELQVKVPQVEVDSEVESVVLLCRTTIHLPKDVRVKWTDGYRKVHVYENGSDQPGEQHWFYKRRTEMKKDLLETGDLSLTLKYPTDLDRGIFTCSVYSRKGNILMKKKVELLVRAPPQVDQVQVTTGEAADTT</sequence>
<dbReference type="Proteomes" id="UP001187415">
    <property type="component" value="Unassembled WGS sequence"/>
</dbReference>